<evidence type="ECO:0000313" key="1">
    <source>
        <dbReference type="EMBL" id="MDC2888450.1"/>
    </source>
</evidence>
<gene>
    <name evidence="1" type="ORF">PN838_06375</name>
</gene>
<keyword evidence="2" id="KW-1185">Reference proteome</keyword>
<comment type="caution">
    <text evidence="1">The sequence shown here is derived from an EMBL/GenBank/DDBJ whole genome shotgun (WGS) entry which is preliminary data.</text>
</comment>
<protein>
    <recommendedName>
        <fullName evidence="3">Transposase</fullName>
    </recommendedName>
</protein>
<sequence length="76" mass="9015">MSLFNEEIRIKIMSAVRYENRLIGDVSDEFGVSRKQIFDWLKTAERIDKRTKALKQSGIKRRMEKLNKELESLNLV</sequence>
<organism evidence="1 2">
    <name type="scientific">Psychrosphaera algicola</name>
    <dbReference type="NCBI Taxonomy" id="3023714"/>
    <lineage>
        <taxon>Bacteria</taxon>
        <taxon>Pseudomonadati</taxon>
        <taxon>Pseudomonadota</taxon>
        <taxon>Gammaproteobacteria</taxon>
        <taxon>Alteromonadales</taxon>
        <taxon>Pseudoalteromonadaceae</taxon>
        <taxon>Psychrosphaera</taxon>
    </lineage>
</organism>
<dbReference type="EMBL" id="JAQOMS010000002">
    <property type="protein sequence ID" value="MDC2888450.1"/>
    <property type="molecule type" value="Genomic_DNA"/>
</dbReference>
<reference evidence="1 2" key="1">
    <citation type="submission" date="2023-01" db="EMBL/GenBank/DDBJ databases">
        <title>Psychrosphaera sp. nov., isolated from marine algae.</title>
        <authorList>
            <person name="Bayburt H."/>
            <person name="Choi B.J."/>
            <person name="Kim J.M."/>
            <person name="Choi D.G."/>
            <person name="Jeon C.O."/>
        </authorList>
    </citation>
    <scope>NUCLEOTIDE SEQUENCE [LARGE SCALE GENOMIC DNA]</scope>
    <source>
        <strain evidence="1 2">G1-22</strain>
    </source>
</reference>
<accession>A0ABT5FA97</accession>
<dbReference type="RefSeq" id="WP_215962693.1">
    <property type="nucleotide sequence ID" value="NZ_JAQOMS010000002.1"/>
</dbReference>
<evidence type="ECO:0008006" key="3">
    <source>
        <dbReference type="Google" id="ProtNLM"/>
    </source>
</evidence>
<evidence type="ECO:0000313" key="2">
    <source>
        <dbReference type="Proteomes" id="UP001528411"/>
    </source>
</evidence>
<name>A0ABT5FA97_9GAMM</name>
<proteinExistence type="predicted"/>
<dbReference type="Proteomes" id="UP001528411">
    <property type="component" value="Unassembled WGS sequence"/>
</dbReference>